<dbReference type="WBParaSite" id="Pan_g17034.t1">
    <property type="protein sequence ID" value="Pan_g17034.t1"/>
    <property type="gene ID" value="Pan_g17034"/>
</dbReference>
<accession>A0A7E4V665</accession>
<proteinExistence type="predicted"/>
<sequence>MFLSLRTEWCLALLSIGYRDCPFQIEINGVIETVRINDYVLPNVFINPETNPQCLVSDAPSFAELEETVEWNEDEADDDMETHQPYQASVITLGKGGKVEPKKLKV</sequence>
<reference evidence="1" key="1">
    <citation type="journal article" date="2013" name="Genetics">
        <title>The draft genome and transcriptome of Panagrellus redivivus are shaped by the harsh demands of a free-living lifestyle.</title>
        <authorList>
            <person name="Srinivasan J."/>
            <person name="Dillman A.R."/>
            <person name="Macchietto M.G."/>
            <person name="Heikkinen L."/>
            <person name="Lakso M."/>
            <person name="Fracchia K.M."/>
            <person name="Antoshechkin I."/>
            <person name="Mortazavi A."/>
            <person name="Wong G."/>
            <person name="Sternberg P.W."/>
        </authorList>
    </citation>
    <scope>NUCLEOTIDE SEQUENCE [LARGE SCALE GENOMIC DNA]</scope>
    <source>
        <strain evidence="1">MT8872</strain>
    </source>
</reference>
<dbReference type="Proteomes" id="UP000492821">
    <property type="component" value="Unassembled WGS sequence"/>
</dbReference>
<reference evidence="2" key="2">
    <citation type="submission" date="2020-10" db="UniProtKB">
        <authorList>
            <consortium name="WormBaseParasite"/>
        </authorList>
    </citation>
    <scope>IDENTIFICATION</scope>
</reference>
<dbReference type="AlphaFoldDB" id="A0A7E4V665"/>
<protein>
    <submittedName>
        <fullName evidence="2">Nucleoplasmin domain-containing protein</fullName>
    </submittedName>
</protein>
<evidence type="ECO:0000313" key="1">
    <source>
        <dbReference type="Proteomes" id="UP000492821"/>
    </source>
</evidence>
<keyword evidence="1" id="KW-1185">Reference proteome</keyword>
<organism evidence="1 2">
    <name type="scientific">Panagrellus redivivus</name>
    <name type="common">Microworm</name>
    <dbReference type="NCBI Taxonomy" id="6233"/>
    <lineage>
        <taxon>Eukaryota</taxon>
        <taxon>Metazoa</taxon>
        <taxon>Ecdysozoa</taxon>
        <taxon>Nematoda</taxon>
        <taxon>Chromadorea</taxon>
        <taxon>Rhabditida</taxon>
        <taxon>Tylenchina</taxon>
        <taxon>Panagrolaimomorpha</taxon>
        <taxon>Panagrolaimoidea</taxon>
        <taxon>Panagrolaimidae</taxon>
        <taxon>Panagrellus</taxon>
    </lineage>
</organism>
<evidence type="ECO:0000313" key="2">
    <source>
        <dbReference type="WBParaSite" id="Pan_g17034.t1"/>
    </source>
</evidence>
<name>A0A7E4V665_PANRE</name>